<gene>
    <name evidence="1" type="ORF">DM484_20055</name>
</gene>
<evidence type="ECO:0000313" key="1">
    <source>
        <dbReference type="EMBL" id="PZN74907.1"/>
    </source>
</evidence>
<sequence length="170" mass="19892">MDKRRKRLLSHFKSIKEPVALPTVQTMDIGLEYVAASSEGANTTLGRYGSWPVLGPFILKTEDIRRLQQIAVEGSKSQPFAGMQIDYVWQEVEEMFAYRHMEESERLEFQSDFVKAIIEQKCNHDSKLYVYFHKFDPELPFFFKTRDEVINCFMLSEDLTSWDEMTTRGA</sequence>
<dbReference type="EMBL" id="QJPH01000408">
    <property type="protein sequence ID" value="PZN74907.1"/>
    <property type="molecule type" value="Genomic_DNA"/>
</dbReference>
<reference evidence="1 2" key="1">
    <citation type="journal article" date="2018" name="Aquat. Microb. Ecol.">
        <title>Gammaproteobacterial methanotrophs dominate.</title>
        <authorList>
            <person name="Rissanen A.J."/>
            <person name="Saarenheimo J."/>
            <person name="Tiirola M."/>
            <person name="Peura S."/>
            <person name="Aalto S.L."/>
            <person name="Karvinen A."/>
            <person name="Nykanen H."/>
        </authorList>
    </citation>
    <scope>NUCLEOTIDE SEQUENCE [LARGE SCALE GENOMIC DNA]</scope>
    <source>
        <strain evidence="1">AMbin10</strain>
    </source>
</reference>
<comment type="caution">
    <text evidence="1">The sequence shown here is derived from an EMBL/GenBank/DDBJ whole genome shotgun (WGS) entry which is preliminary data.</text>
</comment>
<dbReference type="AlphaFoldDB" id="A0A2W4SWA0"/>
<name>A0A2W4SWA0_9GAMM</name>
<dbReference type="Proteomes" id="UP000249396">
    <property type="component" value="Unassembled WGS sequence"/>
</dbReference>
<organism evidence="1 2">
    <name type="scientific">Candidatus Methylumidiphilus alinenensis</name>
    <dbReference type="NCBI Taxonomy" id="2202197"/>
    <lineage>
        <taxon>Bacteria</taxon>
        <taxon>Pseudomonadati</taxon>
        <taxon>Pseudomonadota</taxon>
        <taxon>Gammaproteobacteria</taxon>
        <taxon>Methylococcales</taxon>
        <taxon>Candidatus Methylumidiphilus</taxon>
    </lineage>
</organism>
<protein>
    <submittedName>
        <fullName evidence="1">Uncharacterized protein</fullName>
    </submittedName>
</protein>
<accession>A0A2W4SWA0</accession>
<proteinExistence type="predicted"/>
<evidence type="ECO:0000313" key="2">
    <source>
        <dbReference type="Proteomes" id="UP000249396"/>
    </source>
</evidence>